<dbReference type="EMBL" id="JARZHI010000047">
    <property type="protein sequence ID" value="MDI1434778.1"/>
    <property type="molecule type" value="Genomic_DNA"/>
</dbReference>
<gene>
    <name evidence="1" type="ORF">QHF89_35080</name>
</gene>
<keyword evidence="2" id="KW-1185">Reference proteome</keyword>
<evidence type="ECO:0008006" key="3">
    <source>
        <dbReference type="Google" id="ProtNLM"/>
    </source>
</evidence>
<protein>
    <recommendedName>
        <fullName evidence="3">Cell surface protein</fullName>
    </recommendedName>
</protein>
<name>A0ABT6P2J0_9BACT</name>
<sequence length="539" mass="55109">MRNGFFLAAPVSLVALGGCLLSYSSGDYDEYIGWGEDGGGAPASSSGAGAMTGSGGAGGAGGAGTCHPAICEGDSSTTCSLNPACPPVVWSARWGTVDQQRVFAVASDGEQVALAGEYNGQSFAIGEKSPKTLPLDSPNFGTEAFVTLLDGNGGATWAAPVALGVGYQPRTAYAVAFAGKDIVVAGSRASTEGGGSDLDVFIRKFTPNMDNNTLTDKGTFQFGGDGLDKAVAVAATASGAFYVAGTITASGSKIVTCNMAEHALKNGMFVVNYDSAGACKWFVQADGDVQPTALVYNAENQLRVVGHFKGALTLPNGTVFTTQPNATDSFVVGLVPLSGVVESSMQISAHTEGAVRALAATISANGTVYIAGQLEGKTLIAPDLFGDDQMAAFVMPVGVENSWMHVFPAGKVPKLESAAGTSLTLAADGALYVGGTFMDVIDIEPTSALGTFERAGVNPFLARIDTFSGELSWFDAYDGEGQTAFTKSFFVTMLANDVVLAGNWITDFSFAADGGKPLIAKGDGMSDDDIIAAKISPKP</sequence>
<comment type="caution">
    <text evidence="1">The sequence shown here is derived from an EMBL/GenBank/DDBJ whole genome shotgun (WGS) entry which is preliminary data.</text>
</comment>
<evidence type="ECO:0000313" key="1">
    <source>
        <dbReference type="EMBL" id="MDI1434778.1"/>
    </source>
</evidence>
<reference evidence="1 2" key="1">
    <citation type="submission" date="2023-04" db="EMBL/GenBank/DDBJ databases">
        <title>The genome sequence of Polyangium sorediatum DSM14670.</title>
        <authorList>
            <person name="Zhang X."/>
        </authorList>
    </citation>
    <scope>NUCLEOTIDE SEQUENCE [LARGE SCALE GENOMIC DNA]</scope>
    <source>
        <strain evidence="1 2">DSM 14670</strain>
    </source>
</reference>
<dbReference type="Proteomes" id="UP001160301">
    <property type="component" value="Unassembled WGS sequence"/>
</dbReference>
<organism evidence="1 2">
    <name type="scientific">Polyangium sorediatum</name>
    <dbReference type="NCBI Taxonomy" id="889274"/>
    <lineage>
        <taxon>Bacteria</taxon>
        <taxon>Pseudomonadati</taxon>
        <taxon>Myxococcota</taxon>
        <taxon>Polyangia</taxon>
        <taxon>Polyangiales</taxon>
        <taxon>Polyangiaceae</taxon>
        <taxon>Polyangium</taxon>
    </lineage>
</organism>
<accession>A0ABT6P2J0</accession>
<evidence type="ECO:0000313" key="2">
    <source>
        <dbReference type="Proteomes" id="UP001160301"/>
    </source>
</evidence>
<dbReference type="PROSITE" id="PS51257">
    <property type="entry name" value="PROKAR_LIPOPROTEIN"/>
    <property type="match status" value="1"/>
</dbReference>
<proteinExistence type="predicted"/>
<dbReference type="SUPFAM" id="SSF101898">
    <property type="entry name" value="NHL repeat"/>
    <property type="match status" value="1"/>
</dbReference>
<dbReference type="RefSeq" id="WP_136971675.1">
    <property type="nucleotide sequence ID" value="NZ_JARZHI010000047.1"/>
</dbReference>